<dbReference type="GO" id="GO:0016787">
    <property type="term" value="F:hydrolase activity"/>
    <property type="evidence" value="ECO:0007669"/>
    <property type="project" value="UniProtKB-KW"/>
</dbReference>
<reference evidence="4 5" key="1">
    <citation type="submission" date="2014-02" db="EMBL/GenBank/DDBJ databases">
        <title>The small core and large imbalanced accessory genome model reveals a collaborative survival strategy of Sorangium cellulosum strains in nature.</title>
        <authorList>
            <person name="Han K."/>
            <person name="Peng R."/>
            <person name="Blom J."/>
            <person name="Li Y.-Z."/>
        </authorList>
    </citation>
    <scope>NUCLEOTIDE SEQUENCE [LARGE SCALE GENOMIC DNA]</scope>
    <source>
        <strain evidence="4 5">So0008-312</strain>
    </source>
</reference>
<organism evidence="4 5">
    <name type="scientific">Sorangium cellulosum</name>
    <name type="common">Polyangium cellulosum</name>
    <dbReference type="NCBI Taxonomy" id="56"/>
    <lineage>
        <taxon>Bacteria</taxon>
        <taxon>Pseudomonadati</taxon>
        <taxon>Myxococcota</taxon>
        <taxon>Polyangia</taxon>
        <taxon>Polyangiales</taxon>
        <taxon>Polyangiaceae</taxon>
        <taxon>Sorangium</taxon>
    </lineage>
</organism>
<evidence type="ECO:0000313" key="5">
    <source>
        <dbReference type="Proteomes" id="UP000075260"/>
    </source>
</evidence>
<protein>
    <submittedName>
        <fullName evidence="4">Dienelactone hydrolase</fullName>
    </submittedName>
</protein>
<evidence type="ECO:0000256" key="2">
    <source>
        <dbReference type="SAM" id="SignalP"/>
    </source>
</evidence>
<dbReference type="RefSeq" id="WP_061608740.1">
    <property type="nucleotide sequence ID" value="NZ_JEMA01000510.1"/>
</dbReference>
<dbReference type="OrthoDB" id="9787933at2"/>
<dbReference type="EMBL" id="JEMA01000510">
    <property type="protein sequence ID" value="KYF68982.1"/>
    <property type="molecule type" value="Genomic_DNA"/>
</dbReference>
<comment type="caution">
    <text evidence="4">The sequence shown here is derived from an EMBL/GenBank/DDBJ whole genome shotgun (WGS) entry which is preliminary data.</text>
</comment>
<feature type="chain" id="PRO_5007566887" evidence="2">
    <location>
        <begin position="32"/>
        <end position="298"/>
    </location>
</feature>
<sequence>MKLCPRRLRLAAPLALAVATAACSGSSPAPRAEPPSGAAAPAPAPSGAADGPTGLLSEEDFKALHQLRADKAPPARGQSIEVAGTKAYLSLPRDAKPPIPGVVVIHEWWGLNEHIKHWTDRLAEDGYAAIAVDLYGGKVATTPDDAMTAMKAVDEAKGIETVRAAHRFLTTDARVSAQRTGSIGWCFGGAWSLKLAMNEPELDAAVLYYGRLVTDAEKLKAIKAPVLGVFGNRDEGIPPQVVNEFDKALHEAGVEHEVLRYDADHAFANPSGERYDTKAAADAWEKVRRFLAAKLKEQ</sequence>
<dbReference type="Proteomes" id="UP000075260">
    <property type="component" value="Unassembled WGS sequence"/>
</dbReference>
<dbReference type="AlphaFoldDB" id="A0A150QMD0"/>
<dbReference type="InterPro" id="IPR029058">
    <property type="entry name" value="AB_hydrolase_fold"/>
</dbReference>
<name>A0A150QMD0_SORCE</name>
<dbReference type="InterPro" id="IPR051049">
    <property type="entry name" value="Dienelactone_hydrolase-like"/>
</dbReference>
<dbReference type="SUPFAM" id="SSF53474">
    <property type="entry name" value="alpha/beta-Hydrolases"/>
    <property type="match status" value="1"/>
</dbReference>
<evidence type="ECO:0000256" key="1">
    <source>
        <dbReference type="SAM" id="MobiDB-lite"/>
    </source>
</evidence>
<dbReference type="Gene3D" id="3.40.50.1820">
    <property type="entry name" value="alpha/beta hydrolase"/>
    <property type="match status" value="1"/>
</dbReference>
<feature type="compositionally biased region" description="Low complexity" evidence="1">
    <location>
        <begin position="23"/>
        <end position="54"/>
    </location>
</feature>
<accession>A0A150QMD0</accession>
<feature type="signal peptide" evidence="2">
    <location>
        <begin position="1"/>
        <end position="31"/>
    </location>
</feature>
<evidence type="ECO:0000259" key="3">
    <source>
        <dbReference type="Pfam" id="PF01738"/>
    </source>
</evidence>
<feature type="domain" description="Dienelactone hydrolase" evidence="3">
    <location>
        <begin position="86"/>
        <end position="293"/>
    </location>
</feature>
<dbReference type="Pfam" id="PF01738">
    <property type="entry name" value="DLH"/>
    <property type="match status" value="1"/>
</dbReference>
<dbReference type="PANTHER" id="PTHR46623:SF6">
    <property type="entry name" value="ALPHA_BETA-HYDROLASES SUPERFAMILY PROTEIN"/>
    <property type="match status" value="1"/>
</dbReference>
<dbReference type="InterPro" id="IPR002925">
    <property type="entry name" value="Dienelactn_hydro"/>
</dbReference>
<keyword evidence="2" id="KW-0732">Signal</keyword>
<dbReference type="PANTHER" id="PTHR46623">
    <property type="entry name" value="CARBOXYMETHYLENEBUTENOLIDASE-RELATED"/>
    <property type="match status" value="1"/>
</dbReference>
<dbReference type="PROSITE" id="PS51257">
    <property type="entry name" value="PROKAR_LIPOPROTEIN"/>
    <property type="match status" value="1"/>
</dbReference>
<evidence type="ECO:0000313" key="4">
    <source>
        <dbReference type="EMBL" id="KYF68982.1"/>
    </source>
</evidence>
<proteinExistence type="predicted"/>
<feature type="region of interest" description="Disordered" evidence="1">
    <location>
        <begin position="23"/>
        <end position="55"/>
    </location>
</feature>
<gene>
    <name evidence="4" type="ORF">BE15_32475</name>
</gene>
<keyword evidence="4" id="KW-0378">Hydrolase</keyword>